<dbReference type="RefSeq" id="WP_345727716.1">
    <property type="nucleotide sequence ID" value="NZ_BAAAYN010000012.1"/>
</dbReference>
<evidence type="ECO:0008006" key="5">
    <source>
        <dbReference type="Google" id="ProtNLM"/>
    </source>
</evidence>
<dbReference type="Proteomes" id="UP001501676">
    <property type="component" value="Unassembled WGS sequence"/>
</dbReference>
<evidence type="ECO:0000256" key="2">
    <source>
        <dbReference type="SAM" id="Phobius"/>
    </source>
</evidence>
<gene>
    <name evidence="3" type="ORF">GCM10020369_19780</name>
</gene>
<feature type="transmembrane region" description="Helical" evidence="2">
    <location>
        <begin position="444"/>
        <end position="467"/>
    </location>
</feature>
<feature type="transmembrane region" description="Helical" evidence="2">
    <location>
        <begin position="287"/>
        <end position="309"/>
    </location>
</feature>
<feature type="transmembrane region" description="Helical" evidence="2">
    <location>
        <begin position="383"/>
        <end position="402"/>
    </location>
</feature>
<dbReference type="EMBL" id="BAAAYN010000012">
    <property type="protein sequence ID" value="GAA3385610.1"/>
    <property type="molecule type" value="Genomic_DNA"/>
</dbReference>
<feature type="transmembrane region" description="Helical" evidence="2">
    <location>
        <begin position="31"/>
        <end position="50"/>
    </location>
</feature>
<feature type="transmembrane region" description="Helical" evidence="2">
    <location>
        <begin position="358"/>
        <end position="376"/>
    </location>
</feature>
<dbReference type="Pfam" id="PF09913">
    <property type="entry name" value="DUF2142"/>
    <property type="match status" value="1"/>
</dbReference>
<feature type="transmembrane region" description="Helical" evidence="2">
    <location>
        <begin position="183"/>
        <end position="200"/>
    </location>
</feature>
<sequence length="578" mass="60917">MSKDGSPTVITRPSTAGGWSPRLVRPLRARAVFLLAFAAFFLVSAGWALALPTNGTNDEDEHIVRAYGAASGQLYSAPAAAARGGGAWYSVPRSLLPVNADCAQRWELPASCLQRPPDDPSRIEVGTAAGRYNPLYYVPVGLPMVLSPNMGGIVLGRLVSGAMVAGMMAAAVTIAVRRRSPMLIAALIVAASPNLLNLAGSINPSGLELASGVLTWTALLTLVRARPGELSDRWTGQLLLAAGLGAATLVSIRTLGPLLLALTVLACMAIARPGRNRELFIRRDTRAVGIGVSIAGLFGVAWTLFSGVLNNPPAENPPPHLSFAEKLAYIMGDRLTQWVAQLVGRFSYGEVAAPNGMLVAWYGLALLILVPTLLFATWRQATVLIGIAAVSIGLLVGFELLYYQHIGWAQQSRYVLPFGVGALLLAGCLRRWEGRLGEVATKRFVMICAVTTGAMHVWALAVVMTRFQVTQRFKALGALHGAWLPAVGPQIPLLTVAFGGLLLVALVVLTRQPRPHAEPGLATAFEVLVPGRRLPPPAASRETADPEASADDKTAVPAGVSTTSSAAKAEEADVPAET</sequence>
<evidence type="ECO:0000313" key="4">
    <source>
        <dbReference type="Proteomes" id="UP001501676"/>
    </source>
</evidence>
<accession>A0ABP6SUE7</accession>
<comment type="caution">
    <text evidence="3">The sequence shown here is derived from an EMBL/GenBank/DDBJ whole genome shotgun (WGS) entry which is preliminary data.</text>
</comment>
<keyword evidence="4" id="KW-1185">Reference proteome</keyword>
<evidence type="ECO:0000313" key="3">
    <source>
        <dbReference type="EMBL" id="GAA3385610.1"/>
    </source>
</evidence>
<keyword evidence="2" id="KW-0472">Membrane</keyword>
<keyword evidence="2" id="KW-1133">Transmembrane helix</keyword>
<feature type="transmembrane region" description="Helical" evidence="2">
    <location>
        <begin position="154"/>
        <end position="176"/>
    </location>
</feature>
<evidence type="ECO:0000256" key="1">
    <source>
        <dbReference type="SAM" id="MobiDB-lite"/>
    </source>
</evidence>
<feature type="transmembrane region" description="Helical" evidence="2">
    <location>
        <begin position="487"/>
        <end position="509"/>
    </location>
</feature>
<organism evidence="3 4">
    <name type="scientific">Cryptosporangium minutisporangium</name>
    <dbReference type="NCBI Taxonomy" id="113569"/>
    <lineage>
        <taxon>Bacteria</taxon>
        <taxon>Bacillati</taxon>
        <taxon>Actinomycetota</taxon>
        <taxon>Actinomycetes</taxon>
        <taxon>Cryptosporangiales</taxon>
        <taxon>Cryptosporangiaceae</taxon>
        <taxon>Cryptosporangium</taxon>
    </lineage>
</organism>
<name>A0ABP6SUE7_9ACTN</name>
<proteinExistence type="predicted"/>
<reference evidence="4" key="1">
    <citation type="journal article" date="2019" name="Int. J. Syst. Evol. Microbiol.">
        <title>The Global Catalogue of Microorganisms (GCM) 10K type strain sequencing project: providing services to taxonomists for standard genome sequencing and annotation.</title>
        <authorList>
            <consortium name="The Broad Institute Genomics Platform"/>
            <consortium name="The Broad Institute Genome Sequencing Center for Infectious Disease"/>
            <person name="Wu L."/>
            <person name="Ma J."/>
        </authorList>
    </citation>
    <scope>NUCLEOTIDE SEQUENCE [LARGE SCALE GENOMIC DNA]</scope>
    <source>
        <strain evidence="4">JCM 9458</strain>
    </source>
</reference>
<protein>
    <recommendedName>
        <fullName evidence="5">DUF2142 domain-containing protein</fullName>
    </recommendedName>
</protein>
<feature type="region of interest" description="Disordered" evidence="1">
    <location>
        <begin position="533"/>
        <end position="578"/>
    </location>
</feature>
<keyword evidence="2" id="KW-0812">Transmembrane</keyword>
<dbReference type="InterPro" id="IPR018674">
    <property type="entry name" value="DUF2142_membrane"/>
</dbReference>
<feature type="transmembrane region" description="Helical" evidence="2">
    <location>
        <begin position="414"/>
        <end position="432"/>
    </location>
</feature>